<evidence type="ECO:0000313" key="3">
    <source>
        <dbReference type="EMBL" id="VDN49395.1"/>
    </source>
</evidence>
<dbReference type="InterPro" id="IPR015943">
    <property type="entry name" value="WD40/YVTN_repeat-like_dom_sf"/>
</dbReference>
<name>A0A3P7P2V8_9BILA</name>
<dbReference type="Proteomes" id="UP000271098">
    <property type="component" value="Unassembled WGS sequence"/>
</dbReference>
<dbReference type="PANTHER" id="PTHR14107">
    <property type="entry name" value="WD REPEAT PROTEIN"/>
    <property type="match status" value="1"/>
</dbReference>
<evidence type="ECO:0000313" key="4">
    <source>
        <dbReference type="Proteomes" id="UP000271098"/>
    </source>
</evidence>
<dbReference type="PANTHER" id="PTHR14107:SF16">
    <property type="entry name" value="AT02583P"/>
    <property type="match status" value="1"/>
</dbReference>
<keyword evidence="1" id="KW-0853">WD repeat</keyword>
<dbReference type="AlphaFoldDB" id="A0A3P7P2V8"/>
<protein>
    <recommendedName>
        <fullName evidence="5">WD_REPEATS_REGION domain-containing protein</fullName>
    </recommendedName>
</protein>
<keyword evidence="4" id="KW-1185">Reference proteome</keyword>
<keyword evidence="2" id="KW-0677">Repeat</keyword>
<evidence type="ECO:0000256" key="2">
    <source>
        <dbReference type="ARBA" id="ARBA00022737"/>
    </source>
</evidence>
<dbReference type="EMBL" id="UYRT01113469">
    <property type="protein sequence ID" value="VDN49395.1"/>
    <property type="molecule type" value="Genomic_DNA"/>
</dbReference>
<dbReference type="InterPro" id="IPR051362">
    <property type="entry name" value="WD_repeat_creC_regulators"/>
</dbReference>
<feature type="non-terminal residue" evidence="3">
    <location>
        <position position="80"/>
    </location>
</feature>
<reference evidence="3 4" key="1">
    <citation type="submission" date="2018-11" db="EMBL/GenBank/DDBJ databases">
        <authorList>
            <consortium name="Pathogen Informatics"/>
        </authorList>
    </citation>
    <scope>NUCLEOTIDE SEQUENCE [LARGE SCALE GENOMIC DNA]</scope>
</reference>
<organism evidence="3 4">
    <name type="scientific">Gongylonema pulchrum</name>
    <dbReference type="NCBI Taxonomy" id="637853"/>
    <lineage>
        <taxon>Eukaryota</taxon>
        <taxon>Metazoa</taxon>
        <taxon>Ecdysozoa</taxon>
        <taxon>Nematoda</taxon>
        <taxon>Chromadorea</taxon>
        <taxon>Rhabditida</taxon>
        <taxon>Spirurina</taxon>
        <taxon>Spiruromorpha</taxon>
        <taxon>Spiruroidea</taxon>
        <taxon>Gongylonematidae</taxon>
        <taxon>Gongylonema</taxon>
    </lineage>
</organism>
<accession>A0A3P7P2V8</accession>
<proteinExistence type="predicted"/>
<dbReference type="Gene3D" id="2.130.10.10">
    <property type="entry name" value="YVTN repeat-like/Quinoprotein amine dehydrogenase"/>
    <property type="match status" value="1"/>
</dbReference>
<dbReference type="OrthoDB" id="3367at2759"/>
<gene>
    <name evidence="3" type="ORF">GPUH_LOCUS26732</name>
</gene>
<evidence type="ECO:0008006" key="5">
    <source>
        <dbReference type="Google" id="ProtNLM"/>
    </source>
</evidence>
<sequence length="80" mass="8950">MIIGFSAGQIQLIDPFQKELQVSRLYNEDRLVDGTAVTCLKWVPGQPQCFLAAHASGNAYLYNEELSCNATPPVYQIFKQ</sequence>
<evidence type="ECO:0000256" key="1">
    <source>
        <dbReference type="ARBA" id="ARBA00022574"/>
    </source>
</evidence>